<dbReference type="InterPro" id="IPR020846">
    <property type="entry name" value="MFS_dom"/>
</dbReference>
<dbReference type="AlphaFoldDB" id="A0A7R8WI94"/>
<feature type="compositionally biased region" description="Basic and acidic residues" evidence="8">
    <location>
        <begin position="1"/>
        <end position="10"/>
    </location>
</feature>
<keyword evidence="3 9" id="KW-0812">Transmembrane</keyword>
<dbReference type="PROSITE" id="PS00217">
    <property type="entry name" value="SUGAR_TRANSPORT_2"/>
    <property type="match status" value="1"/>
</dbReference>
<accession>A0A7R8WI94</accession>
<feature type="compositionally biased region" description="Basic and acidic residues" evidence="8">
    <location>
        <begin position="640"/>
        <end position="657"/>
    </location>
</feature>
<dbReference type="PROSITE" id="PS00216">
    <property type="entry name" value="SUGAR_TRANSPORT_1"/>
    <property type="match status" value="1"/>
</dbReference>
<evidence type="ECO:0000256" key="4">
    <source>
        <dbReference type="ARBA" id="ARBA00022989"/>
    </source>
</evidence>
<dbReference type="CDD" id="cd17358">
    <property type="entry name" value="MFS_GLUT6_8_Class3_like"/>
    <property type="match status" value="1"/>
</dbReference>
<evidence type="ECO:0000256" key="7">
    <source>
        <dbReference type="ARBA" id="ARBA00024348"/>
    </source>
</evidence>
<dbReference type="PRINTS" id="PR00171">
    <property type="entry name" value="SUGRTRNSPORT"/>
</dbReference>
<dbReference type="InterPro" id="IPR003663">
    <property type="entry name" value="Sugar/inositol_transpt"/>
</dbReference>
<dbReference type="InterPro" id="IPR050549">
    <property type="entry name" value="MFS_Trehalose_Transporter"/>
</dbReference>
<proteinExistence type="inferred from homology"/>
<evidence type="ECO:0000256" key="2">
    <source>
        <dbReference type="ARBA" id="ARBA00022475"/>
    </source>
</evidence>
<evidence type="ECO:0000256" key="9">
    <source>
        <dbReference type="SAM" id="Phobius"/>
    </source>
</evidence>
<feature type="transmembrane region" description="Helical" evidence="9">
    <location>
        <begin position="150"/>
        <end position="171"/>
    </location>
</feature>
<dbReference type="Gene3D" id="1.20.1250.20">
    <property type="entry name" value="MFS general substrate transporter like domains"/>
    <property type="match status" value="1"/>
</dbReference>
<protein>
    <submittedName>
        <fullName evidence="10">Uncharacterized protein</fullName>
    </submittedName>
</protein>
<dbReference type="InterPro" id="IPR044775">
    <property type="entry name" value="MFS_ERD6/Tret1-like"/>
</dbReference>
<feature type="transmembrane region" description="Helical" evidence="9">
    <location>
        <begin position="395"/>
        <end position="413"/>
    </location>
</feature>
<organism evidence="10">
    <name type="scientific">Cyprideis torosa</name>
    <dbReference type="NCBI Taxonomy" id="163714"/>
    <lineage>
        <taxon>Eukaryota</taxon>
        <taxon>Metazoa</taxon>
        <taxon>Ecdysozoa</taxon>
        <taxon>Arthropoda</taxon>
        <taxon>Crustacea</taxon>
        <taxon>Oligostraca</taxon>
        <taxon>Ostracoda</taxon>
        <taxon>Podocopa</taxon>
        <taxon>Podocopida</taxon>
        <taxon>Cytherocopina</taxon>
        <taxon>Cytheroidea</taxon>
        <taxon>Cytherideidae</taxon>
        <taxon>Cyprideis</taxon>
    </lineage>
</organism>
<keyword evidence="2" id="KW-1003">Cell membrane</keyword>
<dbReference type="GO" id="GO:0051119">
    <property type="term" value="F:sugar transmembrane transporter activity"/>
    <property type="evidence" value="ECO:0007669"/>
    <property type="project" value="InterPro"/>
</dbReference>
<evidence type="ECO:0000256" key="5">
    <source>
        <dbReference type="ARBA" id="ARBA00023136"/>
    </source>
</evidence>
<dbReference type="InterPro" id="IPR036259">
    <property type="entry name" value="MFS_trans_sf"/>
</dbReference>
<feature type="transmembrane region" description="Helical" evidence="9">
    <location>
        <begin position="108"/>
        <end position="130"/>
    </location>
</feature>
<feature type="region of interest" description="Disordered" evidence="8">
    <location>
        <begin position="1"/>
        <end position="23"/>
    </location>
</feature>
<dbReference type="Pfam" id="PF00083">
    <property type="entry name" value="Sugar_tr"/>
    <property type="match status" value="1"/>
</dbReference>
<dbReference type="EMBL" id="OB662067">
    <property type="protein sequence ID" value="CAD7229441.1"/>
    <property type="molecule type" value="Genomic_DNA"/>
</dbReference>
<feature type="transmembrane region" description="Helical" evidence="9">
    <location>
        <begin position="351"/>
        <end position="375"/>
    </location>
</feature>
<keyword evidence="4 9" id="KW-1133">Transmembrane helix</keyword>
<dbReference type="OrthoDB" id="6339427at2759"/>
<dbReference type="PROSITE" id="PS50850">
    <property type="entry name" value="MFS"/>
    <property type="match status" value="1"/>
</dbReference>
<name>A0A7R8WI94_9CRUS</name>
<dbReference type="PANTHER" id="PTHR48021">
    <property type="match status" value="1"/>
</dbReference>
<comment type="similarity">
    <text evidence="7">Belongs to the major facilitator superfamily. Sugar transporter (TC 2.A.1.1) family. Trehalose transporter subfamily.</text>
</comment>
<feature type="transmembrane region" description="Helical" evidence="9">
    <location>
        <begin position="247"/>
        <end position="265"/>
    </location>
</feature>
<dbReference type="GO" id="GO:0005886">
    <property type="term" value="C:plasma membrane"/>
    <property type="evidence" value="ECO:0007669"/>
    <property type="project" value="UniProtKB-SubCell"/>
</dbReference>
<dbReference type="InterPro" id="IPR005828">
    <property type="entry name" value="MFS_sugar_transport-like"/>
</dbReference>
<feature type="transmembrane region" description="Helical" evidence="9">
    <location>
        <begin position="271"/>
        <end position="292"/>
    </location>
</feature>
<feature type="transmembrane region" description="Helical" evidence="9">
    <location>
        <begin position="420"/>
        <end position="442"/>
    </location>
</feature>
<keyword evidence="6" id="KW-0325">Glycoprotein</keyword>
<evidence type="ECO:0000256" key="8">
    <source>
        <dbReference type="SAM" id="MobiDB-lite"/>
    </source>
</evidence>
<gene>
    <name evidence="10" type="ORF">CTOB1V02_LOCUS7311</name>
</gene>
<dbReference type="SUPFAM" id="SSF103473">
    <property type="entry name" value="MFS general substrate transporter"/>
    <property type="match status" value="1"/>
</dbReference>
<feature type="region of interest" description="Disordered" evidence="8">
    <location>
        <begin position="585"/>
        <end position="657"/>
    </location>
</feature>
<evidence type="ECO:0000313" key="10">
    <source>
        <dbReference type="EMBL" id="CAD7229441.1"/>
    </source>
</evidence>
<feature type="transmembrane region" description="Helical" evidence="9">
    <location>
        <begin position="183"/>
        <end position="207"/>
    </location>
</feature>
<feature type="transmembrane region" description="Helical" evidence="9">
    <location>
        <begin position="213"/>
        <end position="235"/>
    </location>
</feature>
<sequence length="657" mass="72811">MEDQPSHLEDTSPPPKYDDIADPQYLLPMTPSLENLTHLSVSDMKPPHRLSMPRGSIVSFTGSHALPIEIERDLRRLSVVHMEEQYWRSEENKLEAPAEKLRRIKPQIFAALAVSIGSMSVGMTAAYTSPALVSMNSTESRVRPTQEEQTWIGSLMPLCALCGGAIGGTLIEKLGRKHTLLGTSLPFILGKPSSLPFILAWLLIAFAQDVLMIYAGRAIAGLCIGICSLTMPVFLGEIIEPEIRGTLGLLPTTIGNLGILAMYLVGSFADWTQLAMFGATIPCIYMFCMFLVPETPRFYISRGKRQAAFKALKWLRPDGHRLAHELKEIELHMETREKAEKAGLRDFVKPVYVQALLISMGLMFFQQFSGINAVIFYSAQIFRAAGSKMDENLSSIIIGIVNLLATLISNVFIDKLGRKILLYISGTFMSISLFILGLYFNWKSEDNDLSHLGWLPLSCFIIFVSAFSIGAGPIPWLMLGEIFPVKIRGMAASATTAFNWTCTFIVTKNFKSITTGLGIHGAFWLFGINCAIMVAFVALFLPETKGQTLEMIELLLLRGPFTCHLAELEEMKRESEKSLDRLHDIQEGEEPEPPPSYKSQDSKGRNTPHSNTLSAQVHNGDIECGGGSDTAQSDFEEDISFEHHHGEQDGRAQVKNV</sequence>
<dbReference type="InterPro" id="IPR005829">
    <property type="entry name" value="Sugar_transporter_CS"/>
</dbReference>
<evidence type="ECO:0000256" key="1">
    <source>
        <dbReference type="ARBA" id="ARBA00004651"/>
    </source>
</evidence>
<dbReference type="PANTHER" id="PTHR48021:SF1">
    <property type="entry name" value="GH07001P-RELATED"/>
    <property type="match status" value="1"/>
</dbReference>
<dbReference type="FunFam" id="1.20.1250.20:FF:000055">
    <property type="entry name" value="Facilitated trehalose transporter Tret1-2 homolog"/>
    <property type="match status" value="1"/>
</dbReference>
<feature type="compositionally biased region" description="Polar residues" evidence="8">
    <location>
        <begin position="605"/>
        <end position="617"/>
    </location>
</feature>
<reference evidence="10" key="1">
    <citation type="submission" date="2020-11" db="EMBL/GenBank/DDBJ databases">
        <authorList>
            <person name="Tran Van P."/>
        </authorList>
    </citation>
    <scope>NUCLEOTIDE SEQUENCE</scope>
</reference>
<feature type="transmembrane region" description="Helical" evidence="9">
    <location>
        <begin position="454"/>
        <end position="479"/>
    </location>
</feature>
<evidence type="ECO:0000256" key="3">
    <source>
        <dbReference type="ARBA" id="ARBA00022692"/>
    </source>
</evidence>
<evidence type="ECO:0000256" key="6">
    <source>
        <dbReference type="ARBA" id="ARBA00023180"/>
    </source>
</evidence>
<keyword evidence="5 9" id="KW-0472">Membrane</keyword>
<dbReference type="NCBIfam" id="TIGR00879">
    <property type="entry name" value="SP"/>
    <property type="match status" value="1"/>
</dbReference>
<feature type="transmembrane region" description="Helical" evidence="9">
    <location>
        <begin position="522"/>
        <end position="541"/>
    </location>
</feature>
<comment type="subcellular location">
    <subcellularLocation>
        <location evidence="1">Cell membrane</location>
        <topology evidence="1">Multi-pass membrane protein</topology>
    </subcellularLocation>
</comment>